<feature type="non-terminal residue" evidence="1">
    <location>
        <position position="1"/>
    </location>
</feature>
<dbReference type="Proteomes" id="UP000054549">
    <property type="component" value="Unassembled WGS sequence"/>
</dbReference>
<keyword evidence="2" id="KW-1185">Reference proteome</keyword>
<gene>
    <name evidence="1" type="ORF">M378DRAFT_159709</name>
</gene>
<accession>A0A0C2WZN9</accession>
<dbReference type="EMBL" id="KN818232">
    <property type="protein sequence ID" value="KIL67302.1"/>
    <property type="molecule type" value="Genomic_DNA"/>
</dbReference>
<reference evidence="1 2" key="1">
    <citation type="submission" date="2014-04" db="EMBL/GenBank/DDBJ databases">
        <title>Evolutionary Origins and Diversification of the Mycorrhizal Mutualists.</title>
        <authorList>
            <consortium name="DOE Joint Genome Institute"/>
            <consortium name="Mycorrhizal Genomics Consortium"/>
            <person name="Kohler A."/>
            <person name="Kuo A."/>
            <person name="Nagy L.G."/>
            <person name="Floudas D."/>
            <person name="Copeland A."/>
            <person name="Barry K.W."/>
            <person name="Cichocki N."/>
            <person name="Veneault-Fourrey C."/>
            <person name="LaButti K."/>
            <person name="Lindquist E.A."/>
            <person name="Lipzen A."/>
            <person name="Lundell T."/>
            <person name="Morin E."/>
            <person name="Murat C."/>
            <person name="Riley R."/>
            <person name="Ohm R."/>
            <person name="Sun H."/>
            <person name="Tunlid A."/>
            <person name="Henrissat B."/>
            <person name="Grigoriev I.V."/>
            <person name="Hibbett D.S."/>
            <person name="Martin F."/>
        </authorList>
    </citation>
    <scope>NUCLEOTIDE SEQUENCE [LARGE SCALE GENOMIC DNA]</scope>
    <source>
        <strain evidence="1 2">Koide BX008</strain>
    </source>
</reference>
<dbReference type="AlphaFoldDB" id="A0A0C2WZN9"/>
<sequence length="63" mass="7139">MQYYMHWSLIHMFSTSASEATRYFRQSSLCRQKSSISVISVCIFTSALRDLTHTTINPGAYGG</sequence>
<name>A0A0C2WZN9_AMAMK</name>
<evidence type="ECO:0000313" key="1">
    <source>
        <dbReference type="EMBL" id="KIL67302.1"/>
    </source>
</evidence>
<protein>
    <submittedName>
        <fullName evidence="1">Uncharacterized protein</fullName>
    </submittedName>
</protein>
<organism evidence="1 2">
    <name type="scientific">Amanita muscaria (strain Koide BX008)</name>
    <dbReference type="NCBI Taxonomy" id="946122"/>
    <lineage>
        <taxon>Eukaryota</taxon>
        <taxon>Fungi</taxon>
        <taxon>Dikarya</taxon>
        <taxon>Basidiomycota</taxon>
        <taxon>Agaricomycotina</taxon>
        <taxon>Agaricomycetes</taxon>
        <taxon>Agaricomycetidae</taxon>
        <taxon>Agaricales</taxon>
        <taxon>Pluteineae</taxon>
        <taxon>Amanitaceae</taxon>
        <taxon>Amanita</taxon>
    </lineage>
</organism>
<dbReference type="HOGENOM" id="CLU_2885288_0_0_1"/>
<evidence type="ECO:0000313" key="2">
    <source>
        <dbReference type="Proteomes" id="UP000054549"/>
    </source>
</evidence>
<dbReference type="InParanoid" id="A0A0C2WZN9"/>
<proteinExistence type="predicted"/>